<dbReference type="PROSITE" id="PS50056">
    <property type="entry name" value="TYR_PHOSPHATASE_2"/>
    <property type="match status" value="1"/>
</dbReference>
<dbReference type="SUPFAM" id="SSF52799">
    <property type="entry name" value="(Phosphotyrosine protein) phosphatases II"/>
    <property type="match status" value="1"/>
</dbReference>
<dbReference type="PANTHER" id="PTHR31126:SF1">
    <property type="entry name" value="TYROSINE SPECIFIC PROTEIN PHOSPHATASES DOMAIN-CONTAINING PROTEIN"/>
    <property type="match status" value="1"/>
</dbReference>
<reference evidence="4" key="1">
    <citation type="submission" date="2017-02" db="EMBL/GenBank/DDBJ databases">
        <authorList>
            <person name="Dridi B."/>
        </authorList>
    </citation>
    <scope>NUCLEOTIDE SEQUENCE [LARGE SCALE GENOMIC DNA]</scope>
    <source>
        <strain evidence="4">bH819</strain>
    </source>
</reference>
<feature type="domain" description="Tyrosine specific protein phosphatases" evidence="2">
    <location>
        <begin position="119"/>
        <end position="155"/>
    </location>
</feature>
<keyword evidence="4" id="KW-1185">Reference proteome</keyword>
<dbReference type="OrthoDB" id="1188001at2"/>
<name>A0A1X6WSF8_9ENTE</name>
<evidence type="ECO:0000313" key="3">
    <source>
        <dbReference type="EMBL" id="SLM87162.1"/>
    </source>
</evidence>
<dbReference type="Proteomes" id="UP000195918">
    <property type="component" value="Unassembled WGS sequence"/>
</dbReference>
<dbReference type="EMBL" id="FWFD01000020">
    <property type="protein sequence ID" value="SLM87162.1"/>
    <property type="molecule type" value="Genomic_DNA"/>
</dbReference>
<protein>
    <submittedName>
        <fullName evidence="3">Protein tyrosine/serine phosphatase-like protein</fullName>
    </submittedName>
</protein>
<evidence type="ECO:0000256" key="1">
    <source>
        <dbReference type="ARBA" id="ARBA00009580"/>
    </source>
</evidence>
<evidence type="ECO:0000259" key="2">
    <source>
        <dbReference type="PROSITE" id="PS50056"/>
    </source>
</evidence>
<dbReference type="PANTHER" id="PTHR31126">
    <property type="entry name" value="TYROSINE-PROTEIN PHOSPHATASE"/>
    <property type="match status" value="1"/>
</dbReference>
<dbReference type="Pfam" id="PF13350">
    <property type="entry name" value="Y_phosphatase3"/>
    <property type="match status" value="1"/>
</dbReference>
<dbReference type="AlphaFoldDB" id="A0A1X6WSF8"/>
<dbReference type="GO" id="GO:0004721">
    <property type="term" value="F:phosphoprotein phosphatase activity"/>
    <property type="evidence" value="ECO:0007669"/>
    <property type="project" value="InterPro"/>
</dbReference>
<dbReference type="InterPro" id="IPR016130">
    <property type="entry name" value="Tyr_Pase_AS"/>
</dbReference>
<evidence type="ECO:0000313" key="4">
    <source>
        <dbReference type="Proteomes" id="UP000195918"/>
    </source>
</evidence>
<dbReference type="InterPro" id="IPR000387">
    <property type="entry name" value="Tyr_Pase_dom"/>
</dbReference>
<dbReference type="InterPro" id="IPR029021">
    <property type="entry name" value="Prot-tyrosine_phosphatase-like"/>
</dbReference>
<dbReference type="PROSITE" id="PS00383">
    <property type="entry name" value="TYR_PHOSPHATASE_1"/>
    <property type="match status" value="1"/>
</dbReference>
<organism evidence="3 4">
    <name type="scientific">Vagococcus fluvialis bH819</name>
    <dbReference type="NCBI Taxonomy" id="1255619"/>
    <lineage>
        <taxon>Bacteria</taxon>
        <taxon>Bacillati</taxon>
        <taxon>Bacillota</taxon>
        <taxon>Bacilli</taxon>
        <taxon>Lactobacillales</taxon>
        <taxon>Enterococcaceae</taxon>
        <taxon>Vagococcus</taxon>
    </lineage>
</organism>
<sequence>MNLSHRLVLDTTFNTRELGGIPLNNQQVVKWQQLLRSDDVSFLSEVDIASIKKYGINTVIDLRTEQERRETGYTLTEDKEIVKHYISLMISDNVMDITQAETEMTLGSFYCKLLDESKEQFKEIFEVFASDESKGVLFHCAAGKDRTGVVAALMLNLLGANEADIIANYEVTYSYLSANPKFEAPDMYRHLINSDREHMIIFLDKLNKEYGNAEEYLKNCGVSVEKINNLKEKYR</sequence>
<dbReference type="InterPro" id="IPR026893">
    <property type="entry name" value="Tyr/Ser_Pase_IphP-type"/>
</dbReference>
<proteinExistence type="inferred from homology"/>
<dbReference type="Gene3D" id="3.90.190.10">
    <property type="entry name" value="Protein tyrosine phosphatase superfamily"/>
    <property type="match status" value="1"/>
</dbReference>
<dbReference type="RefSeq" id="WP_086952779.1">
    <property type="nucleotide sequence ID" value="NZ_FWFD01000020.1"/>
</dbReference>
<accession>A0A1X6WSF8</accession>
<comment type="similarity">
    <text evidence="1">Belongs to the protein-tyrosine phosphatase family.</text>
</comment>
<gene>
    <name evidence="3" type="ORF">FM121_13770</name>
</gene>